<comment type="caution">
    <text evidence="2">The sequence shown here is derived from an EMBL/GenBank/DDBJ whole genome shotgun (WGS) entry which is preliminary data.</text>
</comment>
<evidence type="ECO:0000313" key="2">
    <source>
        <dbReference type="EMBL" id="KAF5322042.1"/>
    </source>
</evidence>
<dbReference type="OrthoDB" id="2944913at2759"/>
<protein>
    <submittedName>
        <fullName evidence="2">Uncharacterized protein</fullName>
    </submittedName>
</protein>
<dbReference type="Proteomes" id="UP000567179">
    <property type="component" value="Unassembled WGS sequence"/>
</dbReference>
<feature type="compositionally biased region" description="Polar residues" evidence="1">
    <location>
        <begin position="385"/>
        <end position="403"/>
    </location>
</feature>
<gene>
    <name evidence="2" type="ORF">D9619_001927</name>
</gene>
<feature type="region of interest" description="Disordered" evidence="1">
    <location>
        <begin position="211"/>
        <end position="328"/>
    </location>
</feature>
<dbReference type="EMBL" id="JAACJJ010000028">
    <property type="protein sequence ID" value="KAF5322042.1"/>
    <property type="molecule type" value="Genomic_DNA"/>
</dbReference>
<accession>A0A8H5BH39</accession>
<feature type="compositionally biased region" description="Basic residues" evidence="1">
    <location>
        <begin position="468"/>
        <end position="479"/>
    </location>
</feature>
<feature type="compositionally biased region" description="Low complexity" evidence="1">
    <location>
        <begin position="226"/>
        <end position="255"/>
    </location>
</feature>
<organism evidence="2 3">
    <name type="scientific">Psilocybe cf. subviscida</name>
    <dbReference type="NCBI Taxonomy" id="2480587"/>
    <lineage>
        <taxon>Eukaryota</taxon>
        <taxon>Fungi</taxon>
        <taxon>Dikarya</taxon>
        <taxon>Basidiomycota</taxon>
        <taxon>Agaricomycotina</taxon>
        <taxon>Agaricomycetes</taxon>
        <taxon>Agaricomycetidae</taxon>
        <taxon>Agaricales</taxon>
        <taxon>Agaricineae</taxon>
        <taxon>Strophariaceae</taxon>
        <taxon>Psilocybe</taxon>
    </lineage>
</organism>
<feature type="region of interest" description="Disordered" evidence="1">
    <location>
        <begin position="379"/>
        <end position="479"/>
    </location>
</feature>
<feature type="compositionally biased region" description="Pro residues" evidence="1">
    <location>
        <begin position="45"/>
        <end position="58"/>
    </location>
</feature>
<evidence type="ECO:0000256" key="1">
    <source>
        <dbReference type="SAM" id="MobiDB-lite"/>
    </source>
</evidence>
<keyword evidence="3" id="KW-1185">Reference proteome</keyword>
<feature type="region of interest" description="Disordered" evidence="1">
    <location>
        <begin position="29"/>
        <end position="59"/>
    </location>
</feature>
<evidence type="ECO:0000313" key="3">
    <source>
        <dbReference type="Proteomes" id="UP000567179"/>
    </source>
</evidence>
<dbReference type="AlphaFoldDB" id="A0A8H5BH39"/>
<name>A0A8H5BH39_9AGAR</name>
<reference evidence="2 3" key="1">
    <citation type="journal article" date="2020" name="ISME J.">
        <title>Uncovering the hidden diversity of litter-decomposition mechanisms in mushroom-forming fungi.</title>
        <authorList>
            <person name="Floudas D."/>
            <person name="Bentzer J."/>
            <person name="Ahren D."/>
            <person name="Johansson T."/>
            <person name="Persson P."/>
            <person name="Tunlid A."/>
        </authorList>
    </citation>
    <scope>NUCLEOTIDE SEQUENCE [LARGE SCALE GENOMIC DNA]</scope>
    <source>
        <strain evidence="2 3">CBS 101986</strain>
    </source>
</reference>
<sequence length="479" mass="52175">MEYTAPLPNLVDQDSEEIISRWSYNISEARSEPFPPPSARRQIVPPSPPVSRPPPPQAPVQVHRGVWEEDGALKISKDYWHVQDFLKRTRKARRQIPAPSEIIFALAALSVIHATDDPAHWIFWGPSFFTTGEQVDNILREEGHRIKIPVAWTGTREWAPAVRSQQLKYEYVVVNKKWYPYDALTTAAAGQKRRLRSSADEGFRTAMQHFNLIENEGPSRRRGKGSSKASAKKAAAAAAAARSSAPKRSTRRPAPLAVPKSKSSTKAKAVDRAKQASAHVTTTATSPPIEDHPISPIPKRASTRARRVVTASDRSTPRVVGLKSSPAKSPSSLLATAEVISASSDSDELPQLFPGLSTPGLQNVELPAPVASMSALTHLRKRSTSSDSTETIAVSDRSTSVASEDTAVSEPSPSIKKRKSVTLVEPGEEINVDAQRPVKRMKKTSALDSSGAAADTEQKTSEPVGRPKSTRPRTKKSRS</sequence>
<proteinExistence type="predicted"/>